<dbReference type="EMBL" id="CP053452">
    <property type="protein sequence ID" value="QJW96069.1"/>
    <property type="molecule type" value="Genomic_DNA"/>
</dbReference>
<dbReference type="PANTHER" id="PTHR30383:SF5">
    <property type="entry name" value="SGNH HYDROLASE-TYPE ESTERASE DOMAIN-CONTAINING PROTEIN"/>
    <property type="match status" value="1"/>
</dbReference>
<proteinExistence type="predicted"/>
<dbReference type="AlphaFoldDB" id="A0A6M5YPU9"/>
<gene>
    <name evidence="3" type="ORF">FTUN_3623</name>
</gene>
<dbReference type="InterPro" id="IPR036514">
    <property type="entry name" value="SGNH_hydro_sf"/>
</dbReference>
<name>A0A6M5YPU9_9BACT</name>
<dbReference type="CDD" id="cd01834">
    <property type="entry name" value="SGNH_hydrolase_like_2"/>
    <property type="match status" value="1"/>
</dbReference>
<feature type="domain" description="SGNH hydrolase-type esterase" evidence="2">
    <location>
        <begin position="52"/>
        <end position="205"/>
    </location>
</feature>
<dbReference type="InterPro" id="IPR013830">
    <property type="entry name" value="SGNH_hydro"/>
</dbReference>
<dbReference type="KEGG" id="ftj:FTUN_3623"/>
<evidence type="ECO:0000313" key="3">
    <source>
        <dbReference type="EMBL" id="QJW96069.1"/>
    </source>
</evidence>
<keyword evidence="1" id="KW-0732">Signal</keyword>
<sequence>MARLFSPAALTGVLATIVALAAPPVRAAEPKAAPAPADAPAFFFKPNDRIVFLGDSITEQYQYSSYIELYLTTRMPKGNFTFLNAGIGGDTAYGGASRFQTHVLAEKPTAVTINFGMNDGGYGAFNPGNNKVFVEKTAAMLEMADKAGARVALLSPNAVDRRNKSNGKQYVETQKQFYAPLKDLAAKHKVSYVDQYATTRAATEKMEVDDPAAKKAVPYPDGFHTASPGGLLMAHAILTGLHAPALVSDVGIQVGNGKADTKACTVTDLKGDETSVSFTRTDDALPMPVQKDWLPMLPYTNELKDLNYYGLTVKGLNGGDYTVTIDGAAVGKFSAKELAAGVNLGTVTTGPVWEQGNKVLRAINAKNEMVKQRFFGVVRFTPPDWLADVAAERKPIELKKRMDKIDAAQAEIYKLAAPVAHKFEVTPAQ</sequence>
<dbReference type="Gene3D" id="3.40.50.1110">
    <property type="entry name" value="SGNH hydrolase"/>
    <property type="match status" value="1"/>
</dbReference>
<dbReference type="GO" id="GO:0004622">
    <property type="term" value="F:phosphatidylcholine lysophospholipase activity"/>
    <property type="evidence" value="ECO:0007669"/>
    <property type="project" value="TreeGrafter"/>
</dbReference>
<accession>A0A6M5YPU9</accession>
<dbReference type="RefSeq" id="WP_171471721.1">
    <property type="nucleotide sequence ID" value="NZ_CP053452.2"/>
</dbReference>
<dbReference type="SUPFAM" id="SSF52266">
    <property type="entry name" value="SGNH hydrolase"/>
    <property type="match status" value="1"/>
</dbReference>
<feature type="chain" id="PRO_5027062369" description="SGNH hydrolase-type esterase domain-containing protein" evidence="1">
    <location>
        <begin position="22"/>
        <end position="429"/>
    </location>
</feature>
<keyword evidence="4" id="KW-1185">Reference proteome</keyword>
<feature type="signal peptide" evidence="1">
    <location>
        <begin position="1"/>
        <end position="21"/>
    </location>
</feature>
<dbReference type="Pfam" id="PF13472">
    <property type="entry name" value="Lipase_GDSL_2"/>
    <property type="match status" value="1"/>
</dbReference>
<evidence type="ECO:0000259" key="2">
    <source>
        <dbReference type="Pfam" id="PF13472"/>
    </source>
</evidence>
<dbReference type="InterPro" id="IPR051532">
    <property type="entry name" value="Ester_Hydrolysis_Enzymes"/>
</dbReference>
<reference evidence="4" key="1">
    <citation type="submission" date="2020-05" db="EMBL/GenBank/DDBJ databases">
        <title>Frigoriglobus tundricola gen. nov., sp. nov., a psychrotolerant cellulolytic planctomycete of the family Gemmataceae with two divergent copies of 16S rRNA gene.</title>
        <authorList>
            <person name="Kulichevskaya I.S."/>
            <person name="Ivanova A.A."/>
            <person name="Naumoff D.G."/>
            <person name="Beletsky A.V."/>
            <person name="Rijpstra W.I.C."/>
            <person name="Sinninghe Damste J.S."/>
            <person name="Mardanov A.V."/>
            <person name="Ravin N.V."/>
            <person name="Dedysh S.N."/>
        </authorList>
    </citation>
    <scope>NUCLEOTIDE SEQUENCE [LARGE SCALE GENOMIC DNA]</scope>
    <source>
        <strain evidence="4">PL17</strain>
    </source>
</reference>
<evidence type="ECO:0000313" key="4">
    <source>
        <dbReference type="Proteomes" id="UP000503447"/>
    </source>
</evidence>
<dbReference type="PANTHER" id="PTHR30383">
    <property type="entry name" value="THIOESTERASE 1/PROTEASE 1/LYSOPHOSPHOLIPASE L1"/>
    <property type="match status" value="1"/>
</dbReference>
<evidence type="ECO:0000256" key="1">
    <source>
        <dbReference type="SAM" id="SignalP"/>
    </source>
</evidence>
<protein>
    <recommendedName>
        <fullName evidence="2">SGNH hydrolase-type esterase domain-containing protein</fullName>
    </recommendedName>
</protein>
<organism evidence="3 4">
    <name type="scientific">Frigoriglobus tundricola</name>
    <dbReference type="NCBI Taxonomy" id="2774151"/>
    <lineage>
        <taxon>Bacteria</taxon>
        <taxon>Pseudomonadati</taxon>
        <taxon>Planctomycetota</taxon>
        <taxon>Planctomycetia</taxon>
        <taxon>Gemmatales</taxon>
        <taxon>Gemmataceae</taxon>
        <taxon>Frigoriglobus</taxon>
    </lineage>
</organism>
<dbReference type="Proteomes" id="UP000503447">
    <property type="component" value="Chromosome"/>
</dbReference>